<dbReference type="OrthoDB" id="1470350at2759"/>
<dbReference type="PRINTS" id="PR00385">
    <property type="entry name" value="P450"/>
</dbReference>
<comment type="similarity">
    <text evidence="1 3">Belongs to the cytochrome P450 family.</text>
</comment>
<evidence type="ECO:0000313" key="6">
    <source>
        <dbReference type="Proteomes" id="UP000030693"/>
    </source>
</evidence>
<dbReference type="PROSITE" id="PS00086">
    <property type="entry name" value="CYTOCHROME_P450"/>
    <property type="match status" value="1"/>
</dbReference>
<name>A0A058ZB45_FONAL</name>
<sequence>MSALQILQEALASAFASPIKTAFTVVALLGAYLILSIVNVYRRAYHKYACLQDMPGRPQWPIIGSIINIPLDPLKREESFNKLAREYGHHGVLQFWNGPIPGVEVLAPDTIRAVLSAAREHHAKGYFYRLLEPWLGGGLLLLDGDEYRIHRQWISRSFHVDFLRTSFLEVMLEKTDLLVERITKHIKDSGEPFDAFQWLSETSMNIICQTSMGLNLQTETISSQAKYKEALEFTKNMFYARAFNVLMHSDTIFHYSKLGREFRGHLATIRSFSNELIQKRRKLLEEGKVEVVLGSAFSMPSDLDSDAGATGHGADNFGLAGPSSPRRRHRMTLLDSLLMEQKRCADPATRDPGETPLTDEQLRVHVDTFIFAGHDTIATFAAWALYCAAKYPEATEPLLRELDAFWQELGSSDPDGTGTGRSPTMAELNELRELDMFIKEVMRLYPSAPQISRIISRDIELRGHHVPAGTSCNIQVWALHRNPTYWPNPLKFDPTRFSPENSAGRDPFAFIPFSAGVRSCVGRKFAELEQRVLVARLLHQFRFKMAPGREHVVGQPRLALSPIGGIHVLAFPREPGSPAVQ</sequence>
<dbReference type="AlphaFoldDB" id="A0A058ZB45"/>
<evidence type="ECO:0000256" key="3">
    <source>
        <dbReference type="RuleBase" id="RU000461"/>
    </source>
</evidence>
<organism evidence="5">
    <name type="scientific">Fonticula alba</name>
    <name type="common">Slime mold</name>
    <dbReference type="NCBI Taxonomy" id="691883"/>
    <lineage>
        <taxon>Eukaryota</taxon>
        <taxon>Rotosphaerida</taxon>
        <taxon>Fonticulaceae</taxon>
        <taxon>Fonticula</taxon>
    </lineage>
</organism>
<keyword evidence="3" id="KW-0560">Oxidoreductase</keyword>
<dbReference type="PANTHER" id="PTHR24291:SF201">
    <property type="entry name" value="CYTOCHROME P450, FAMILY 4, SUBFAMILY B, POLYPEPTIDE 7"/>
    <property type="match status" value="1"/>
</dbReference>
<feature type="transmembrane region" description="Helical" evidence="4">
    <location>
        <begin position="22"/>
        <end position="41"/>
    </location>
</feature>
<evidence type="ECO:0000256" key="1">
    <source>
        <dbReference type="ARBA" id="ARBA00010617"/>
    </source>
</evidence>
<dbReference type="GO" id="GO:0020037">
    <property type="term" value="F:heme binding"/>
    <property type="evidence" value="ECO:0007669"/>
    <property type="project" value="InterPro"/>
</dbReference>
<dbReference type="SUPFAM" id="SSF48264">
    <property type="entry name" value="Cytochrome P450"/>
    <property type="match status" value="1"/>
</dbReference>
<keyword evidence="3" id="KW-0503">Monooxygenase</keyword>
<comment type="cofactor">
    <cofactor evidence="2">
        <name>heme</name>
        <dbReference type="ChEBI" id="CHEBI:30413"/>
    </cofactor>
</comment>
<keyword evidence="2 3" id="KW-0408">Iron</keyword>
<reference evidence="5" key="1">
    <citation type="submission" date="2013-04" db="EMBL/GenBank/DDBJ databases">
        <title>The Genome Sequence of Fonticula alba ATCC 38817.</title>
        <authorList>
            <consortium name="The Broad Institute Genomics Platform"/>
            <person name="Russ C."/>
            <person name="Cuomo C."/>
            <person name="Burger G."/>
            <person name="Gray M.W."/>
            <person name="Holland P.W.H."/>
            <person name="King N."/>
            <person name="Lang F.B.F."/>
            <person name="Roger A.J."/>
            <person name="Ruiz-Trillo I."/>
            <person name="Brown M."/>
            <person name="Walker B."/>
            <person name="Young S."/>
            <person name="Zeng Q."/>
            <person name="Gargeya S."/>
            <person name="Fitzgerald M."/>
            <person name="Haas B."/>
            <person name="Abouelleil A."/>
            <person name="Allen A.W."/>
            <person name="Alvarado L."/>
            <person name="Arachchi H.M."/>
            <person name="Berlin A.M."/>
            <person name="Chapman S.B."/>
            <person name="Gainer-Dewar J."/>
            <person name="Goldberg J."/>
            <person name="Griggs A."/>
            <person name="Gujja S."/>
            <person name="Hansen M."/>
            <person name="Howarth C."/>
            <person name="Imamovic A."/>
            <person name="Ireland A."/>
            <person name="Larimer J."/>
            <person name="McCowan C."/>
            <person name="Murphy C."/>
            <person name="Pearson M."/>
            <person name="Poon T.W."/>
            <person name="Priest M."/>
            <person name="Roberts A."/>
            <person name="Saif S."/>
            <person name="Shea T."/>
            <person name="Sisk P."/>
            <person name="Sykes S."/>
            <person name="Wortman J."/>
            <person name="Nusbaum C."/>
            <person name="Birren B."/>
        </authorList>
    </citation>
    <scope>NUCLEOTIDE SEQUENCE [LARGE SCALE GENOMIC DNA]</scope>
    <source>
        <strain evidence="5">ATCC 38817</strain>
    </source>
</reference>
<dbReference type="InterPro" id="IPR001128">
    <property type="entry name" value="Cyt_P450"/>
</dbReference>
<keyword evidence="2 3" id="KW-0349">Heme</keyword>
<dbReference type="Pfam" id="PF00067">
    <property type="entry name" value="p450"/>
    <property type="match status" value="1"/>
</dbReference>
<dbReference type="STRING" id="691883.A0A058ZB45"/>
<dbReference type="InterPro" id="IPR002401">
    <property type="entry name" value="Cyt_P450_E_grp-I"/>
</dbReference>
<dbReference type="Gene3D" id="1.10.630.10">
    <property type="entry name" value="Cytochrome P450"/>
    <property type="match status" value="1"/>
</dbReference>
<evidence type="ECO:0000256" key="2">
    <source>
        <dbReference type="PIRSR" id="PIRSR602401-1"/>
    </source>
</evidence>
<dbReference type="PANTHER" id="PTHR24291">
    <property type="entry name" value="CYTOCHROME P450 FAMILY 4"/>
    <property type="match status" value="1"/>
</dbReference>
<gene>
    <name evidence="5" type="ORF">H696_01036</name>
</gene>
<dbReference type="CDD" id="cd20628">
    <property type="entry name" value="CYP4"/>
    <property type="match status" value="1"/>
</dbReference>
<evidence type="ECO:0008006" key="7">
    <source>
        <dbReference type="Google" id="ProtNLM"/>
    </source>
</evidence>
<dbReference type="Proteomes" id="UP000030693">
    <property type="component" value="Unassembled WGS sequence"/>
</dbReference>
<dbReference type="EMBL" id="KB932202">
    <property type="protein sequence ID" value="KCV71619.1"/>
    <property type="molecule type" value="Genomic_DNA"/>
</dbReference>
<dbReference type="eggNOG" id="KOG0157">
    <property type="taxonomic scope" value="Eukaryota"/>
</dbReference>
<dbReference type="InterPro" id="IPR036396">
    <property type="entry name" value="Cyt_P450_sf"/>
</dbReference>
<keyword evidence="6" id="KW-1185">Reference proteome</keyword>
<dbReference type="RefSeq" id="XP_009493197.1">
    <property type="nucleotide sequence ID" value="XM_009494922.1"/>
</dbReference>
<keyword evidence="4" id="KW-0472">Membrane</keyword>
<proteinExistence type="inferred from homology"/>
<keyword evidence="2 3" id="KW-0479">Metal-binding</keyword>
<feature type="binding site" description="axial binding residue" evidence="2">
    <location>
        <position position="520"/>
    </location>
    <ligand>
        <name>heme</name>
        <dbReference type="ChEBI" id="CHEBI:30413"/>
    </ligand>
    <ligandPart>
        <name>Fe</name>
        <dbReference type="ChEBI" id="CHEBI:18248"/>
    </ligandPart>
</feature>
<evidence type="ECO:0000313" key="5">
    <source>
        <dbReference type="EMBL" id="KCV71619.1"/>
    </source>
</evidence>
<accession>A0A058ZB45</accession>
<keyword evidence="4" id="KW-1133">Transmembrane helix</keyword>
<dbReference type="GO" id="GO:0004497">
    <property type="term" value="F:monooxygenase activity"/>
    <property type="evidence" value="ECO:0007669"/>
    <property type="project" value="UniProtKB-KW"/>
</dbReference>
<dbReference type="GO" id="GO:0016705">
    <property type="term" value="F:oxidoreductase activity, acting on paired donors, with incorporation or reduction of molecular oxygen"/>
    <property type="evidence" value="ECO:0007669"/>
    <property type="project" value="InterPro"/>
</dbReference>
<dbReference type="GeneID" id="20525761"/>
<dbReference type="InterPro" id="IPR017972">
    <property type="entry name" value="Cyt_P450_CS"/>
</dbReference>
<dbReference type="PRINTS" id="PR00463">
    <property type="entry name" value="EP450I"/>
</dbReference>
<dbReference type="GO" id="GO:0005506">
    <property type="term" value="F:iron ion binding"/>
    <property type="evidence" value="ECO:0007669"/>
    <property type="project" value="InterPro"/>
</dbReference>
<keyword evidence="4" id="KW-0812">Transmembrane</keyword>
<protein>
    <recommendedName>
        <fullName evidence="7">Cytochrome P450</fullName>
    </recommendedName>
</protein>
<dbReference type="OMA" id="LMLRPMH"/>
<dbReference type="InterPro" id="IPR050196">
    <property type="entry name" value="Cytochrome_P450_Monoox"/>
</dbReference>
<evidence type="ECO:0000256" key="4">
    <source>
        <dbReference type="SAM" id="Phobius"/>
    </source>
</evidence>